<keyword evidence="2" id="KW-1185">Reference proteome</keyword>
<dbReference type="Pfam" id="PF06945">
    <property type="entry name" value="DUF1289"/>
    <property type="match status" value="1"/>
</dbReference>
<reference evidence="1" key="1">
    <citation type="submission" date="2019-02" db="EMBL/GenBank/DDBJ databases">
        <authorList>
            <person name="Li S.-H."/>
        </authorList>
    </citation>
    <scope>NUCLEOTIDE SEQUENCE</scope>
    <source>
        <strain evidence="1">IMCC14734</strain>
    </source>
</reference>
<accession>A0ABT3TIG5</accession>
<dbReference type="PANTHER" id="PTHR35175:SF2">
    <property type="entry name" value="DUF1289 DOMAIN-CONTAINING PROTEIN"/>
    <property type="match status" value="1"/>
</dbReference>
<comment type="caution">
    <text evidence="1">The sequence shown here is derived from an EMBL/GenBank/DDBJ whole genome shotgun (WGS) entry which is preliminary data.</text>
</comment>
<proteinExistence type="predicted"/>
<evidence type="ECO:0000313" key="2">
    <source>
        <dbReference type="Proteomes" id="UP001143362"/>
    </source>
</evidence>
<evidence type="ECO:0000313" key="1">
    <source>
        <dbReference type="EMBL" id="MCX2981799.1"/>
    </source>
</evidence>
<dbReference type="PANTHER" id="PTHR35175">
    <property type="entry name" value="DUF1289 DOMAIN-CONTAINING PROTEIN"/>
    <property type="match status" value="1"/>
</dbReference>
<organism evidence="1 2">
    <name type="scientific">Candidatus Litorirhabdus singularis</name>
    <dbReference type="NCBI Taxonomy" id="2518993"/>
    <lineage>
        <taxon>Bacteria</taxon>
        <taxon>Pseudomonadati</taxon>
        <taxon>Pseudomonadota</taxon>
        <taxon>Gammaproteobacteria</taxon>
        <taxon>Cellvibrionales</taxon>
        <taxon>Halieaceae</taxon>
        <taxon>Candidatus Litorirhabdus</taxon>
    </lineage>
</organism>
<dbReference type="InterPro" id="IPR010710">
    <property type="entry name" value="DUF1289"/>
</dbReference>
<protein>
    <submittedName>
        <fullName evidence="1">DUF1289 domain-containing protein</fullName>
    </submittedName>
</protein>
<dbReference type="Proteomes" id="UP001143362">
    <property type="component" value="Unassembled WGS sequence"/>
</dbReference>
<dbReference type="EMBL" id="SHNN01000002">
    <property type="protein sequence ID" value="MCX2981799.1"/>
    <property type="molecule type" value="Genomic_DNA"/>
</dbReference>
<dbReference type="RefSeq" id="WP_279245795.1">
    <property type="nucleotide sequence ID" value="NZ_SHNN01000002.1"/>
</dbReference>
<name>A0ABT3TIG5_9GAMM</name>
<gene>
    <name evidence="1" type="ORF">EYC98_13110</name>
</gene>
<sequence>MSERQISSPCVSICFLDEEDICQGCYRSAIEITDWSMLNDDGKREVLARCAQRARDAGAVIDL</sequence>